<comment type="subunit">
    <text evidence="1">Homodimer.</text>
</comment>
<evidence type="ECO:0000313" key="11">
    <source>
        <dbReference type="EMBL" id="KAI9196215.1"/>
    </source>
</evidence>
<name>A0AAD5JE74_ACENE</name>
<evidence type="ECO:0000259" key="7">
    <source>
        <dbReference type="Pfam" id="PF00763"/>
    </source>
</evidence>
<proteinExistence type="inferred from homology"/>
<organism evidence="11 12">
    <name type="scientific">Acer negundo</name>
    <name type="common">Box elder</name>
    <dbReference type="NCBI Taxonomy" id="4023"/>
    <lineage>
        <taxon>Eukaryota</taxon>
        <taxon>Viridiplantae</taxon>
        <taxon>Streptophyta</taxon>
        <taxon>Embryophyta</taxon>
        <taxon>Tracheophyta</taxon>
        <taxon>Spermatophyta</taxon>
        <taxon>Magnoliopsida</taxon>
        <taxon>eudicotyledons</taxon>
        <taxon>Gunneridae</taxon>
        <taxon>Pentapetalae</taxon>
        <taxon>rosids</taxon>
        <taxon>malvids</taxon>
        <taxon>Sapindales</taxon>
        <taxon>Sapindaceae</taxon>
        <taxon>Hippocastanoideae</taxon>
        <taxon>Acereae</taxon>
        <taxon>Acer</taxon>
    </lineage>
</organism>
<feature type="domain" description="DUF7788" evidence="10">
    <location>
        <begin position="409"/>
        <end position="606"/>
    </location>
</feature>
<evidence type="ECO:0000256" key="6">
    <source>
        <dbReference type="ARBA" id="ARBA00023268"/>
    </source>
</evidence>
<dbReference type="GO" id="GO:0006730">
    <property type="term" value="P:one-carbon metabolic process"/>
    <property type="evidence" value="ECO:0007669"/>
    <property type="project" value="UniProtKB-KW"/>
</dbReference>
<dbReference type="InterPro" id="IPR000672">
    <property type="entry name" value="THF_DH/CycHdrlase"/>
</dbReference>
<feature type="domain" description="Tetrahydrofolate dehydrogenase/cyclohydrolase NAD(P)-binding" evidence="8">
    <location>
        <begin position="768"/>
        <end position="871"/>
    </location>
</feature>
<dbReference type="AlphaFoldDB" id="A0AAD5JE74"/>
<evidence type="ECO:0000256" key="5">
    <source>
        <dbReference type="ARBA" id="ARBA00023002"/>
    </source>
</evidence>
<dbReference type="Gene3D" id="3.40.50.10860">
    <property type="entry name" value="Leucine Dehydrogenase, chain A, domain 1"/>
    <property type="match status" value="1"/>
</dbReference>
<dbReference type="CDD" id="cd00198">
    <property type="entry name" value="vWFA"/>
    <property type="match status" value="1"/>
</dbReference>
<keyword evidence="3" id="KW-0554">One-carbon metabolism</keyword>
<dbReference type="Gene3D" id="3.40.50.720">
    <property type="entry name" value="NAD(P)-binding Rossmann-like Domain"/>
    <property type="match status" value="1"/>
</dbReference>
<dbReference type="Pfam" id="PF11443">
    <property type="entry name" value="DUF2828"/>
    <property type="match status" value="2"/>
</dbReference>
<accession>A0AAD5JE74</accession>
<feature type="domain" description="Tetrahydrofolate dehydrogenase/cyclohydrolase catalytic" evidence="7">
    <location>
        <begin position="639"/>
        <end position="731"/>
    </location>
</feature>
<keyword evidence="4" id="KW-0378">Hydrolase</keyword>
<dbReference type="EMBL" id="JAJSOW010000003">
    <property type="protein sequence ID" value="KAI9196215.1"/>
    <property type="molecule type" value="Genomic_DNA"/>
</dbReference>
<protein>
    <recommendedName>
        <fullName evidence="2">methenyltetrahydrofolate cyclohydrolase</fullName>
        <ecNumber evidence="2">3.5.4.9</ecNumber>
    </recommendedName>
</protein>
<evidence type="ECO:0000313" key="12">
    <source>
        <dbReference type="Proteomes" id="UP001064489"/>
    </source>
</evidence>
<evidence type="ECO:0000256" key="2">
    <source>
        <dbReference type="ARBA" id="ARBA00012776"/>
    </source>
</evidence>
<evidence type="ECO:0000256" key="3">
    <source>
        <dbReference type="ARBA" id="ARBA00022563"/>
    </source>
</evidence>
<dbReference type="InterPro" id="IPR020631">
    <property type="entry name" value="THF_DH/CycHdrlase_NAD-bd_dom"/>
</dbReference>
<evidence type="ECO:0000256" key="4">
    <source>
        <dbReference type="ARBA" id="ARBA00022801"/>
    </source>
</evidence>
<dbReference type="PANTHER" id="PTHR31373">
    <property type="entry name" value="OS06G0652100 PROTEIN"/>
    <property type="match status" value="1"/>
</dbReference>
<dbReference type="InterPro" id="IPR036465">
    <property type="entry name" value="vWFA_dom_sf"/>
</dbReference>
<evidence type="ECO:0000256" key="1">
    <source>
        <dbReference type="ARBA" id="ARBA00011738"/>
    </source>
</evidence>
<dbReference type="InterPro" id="IPR046346">
    <property type="entry name" value="Aminoacid_DH-like_N_sf"/>
</dbReference>
<dbReference type="Pfam" id="PF00763">
    <property type="entry name" value="THF_DHG_CYH"/>
    <property type="match status" value="1"/>
</dbReference>
<dbReference type="PRINTS" id="PR00085">
    <property type="entry name" value="THFDHDRGNASE"/>
</dbReference>
<dbReference type="CDD" id="cd01080">
    <property type="entry name" value="NAD_bind_m-THF_DH_Cyclohyd"/>
    <property type="match status" value="1"/>
</dbReference>
<evidence type="ECO:0000259" key="8">
    <source>
        <dbReference type="Pfam" id="PF02882"/>
    </source>
</evidence>
<dbReference type="GO" id="GO:0004477">
    <property type="term" value="F:methenyltetrahydrofolate cyclohydrolase activity"/>
    <property type="evidence" value="ECO:0007669"/>
    <property type="project" value="UniProtKB-EC"/>
</dbReference>
<evidence type="ECO:0000259" key="10">
    <source>
        <dbReference type="Pfam" id="PF25043"/>
    </source>
</evidence>
<dbReference type="InterPro" id="IPR020867">
    <property type="entry name" value="THF_DH/CycHdrlase_CS"/>
</dbReference>
<dbReference type="EC" id="3.5.4.9" evidence="2"/>
<dbReference type="HAMAP" id="MF_01576">
    <property type="entry name" value="THF_DHG_CYH"/>
    <property type="match status" value="1"/>
</dbReference>
<dbReference type="SUPFAM" id="SSF53300">
    <property type="entry name" value="vWA-like"/>
    <property type="match status" value="1"/>
</dbReference>
<dbReference type="PROSITE" id="PS00767">
    <property type="entry name" value="THF_DHG_CYH_2"/>
    <property type="match status" value="1"/>
</dbReference>
<dbReference type="InterPro" id="IPR011205">
    <property type="entry name" value="UCP015417_vWA"/>
</dbReference>
<dbReference type="Pfam" id="PF25043">
    <property type="entry name" value="DUF7788"/>
    <property type="match status" value="1"/>
</dbReference>
<dbReference type="FunFam" id="3.40.50.10860:FF:000005">
    <property type="entry name" value="C-1-tetrahydrofolate synthase, cytoplasmic, putative"/>
    <property type="match status" value="1"/>
</dbReference>
<dbReference type="Proteomes" id="UP001064489">
    <property type="component" value="Chromosome 1"/>
</dbReference>
<feature type="domain" description="DUF2828" evidence="9">
    <location>
        <begin position="148"/>
        <end position="407"/>
    </location>
</feature>
<dbReference type="InterPro" id="IPR058580">
    <property type="entry name" value="DUF2828"/>
</dbReference>
<dbReference type="Gene3D" id="3.40.50.410">
    <property type="entry name" value="von Willebrand factor, type A domain"/>
    <property type="match status" value="1"/>
</dbReference>
<feature type="domain" description="DUF2828" evidence="9">
    <location>
        <begin position="50"/>
        <end position="121"/>
    </location>
</feature>
<keyword evidence="6" id="KW-0511">Multifunctional enzyme</keyword>
<sequence>MASDILLGPPVMAGKLLFDNPETDEATVISLIYQSMNMNLEDGKPPMGLTENLSPTFLSTSNPCLDFFFHVVPNTPSDLLIPRLEVSWTHDPLTTLKLICNLRGVRGTGKSDKENFYMTAGFEKRKMIKQEWIDKTRRKLLVSANAKRLKRVAKWRAAHPVEEEEEENVEKKQEEERVENVKESKPVITKEEARVLRKAREAVQARKALEKYKSDSNYRLFYDSVCDVFADVLKSDMEFLKANELSKISLAAKWCPSIDSSYDKASLICEGIARRIFPRESDKEYEKLEEAHYVYRVRDRLRKQVLVPLHKALQLPEVFMSANEWNALPYGRVPSVAMKNYKNLFEKHDKERFEADLEKVKSREAKIAAGALLPHEIVKSANEDSLGEVAELQWKRMVEDVSKKGKLKNCMAVCDVSGSMSGIPMEVCVALGILVSELSEEPWKGKVITFSENPQLHLVEGDSLKAKSEFVEAMDWGTNTDFQKVFDKILEVAAENNLSEDQLIKRLYVFSDMEFDDCADVRNRRMFVESVEKQSKKGWETDYEVIKRKFKEHGYSKVPEIVFWNLRDSNSTPVVAKQSGVAMVSGFSKNLLTLFLDEGGIVNAEDVMGLALAGTTYTFTNSILWTMVSPSDQKATIIDSGKVPGLAVVIVGNRKYSQSYVNMKRKACAEVGIKSFDIDLLEQVSEAHLISKVLELNAMTDVHGILVQLPLPKHINEVKVLTEISLEKDVDGFHPLNIGKLAMKGREPLFLPCTPKGCLELPSRSCYATVTVVHSHSPDPESVIREADIIIAAAGQPMMIKDSWIKPGAAVIDVGTNAVEDRIKKTGFRLVGDVHFKEACKIAGWITPVPGGVGPMTVAMLLKNTLDGVKRVIEL</sequence>
<keyword evidence="5" id="KW-0560">Oxidoreductase</keyword>
<reference evidence="11" key="1">
    <citation type="journal article" date="2022" name="Plant J.">
        <title>Strategies of tolerance reflected in two North American maple genomes.</title>
        <authorList>
            <person name="McEvoy S.L."/>
            <person name="Sezen U.U."/>
            <person name="Trouern-Trend A."/>
            <person name="McMahon S.M."/>
            <person name="Schaberg P.G."/>
            <person name="Yang J."/>
            <person name="Wegrzyn J.L."/>
            <person name="Swenson N.G."/>
        </authorList>
    </citation>
    <scope>NUCLEOTIDE SEQUENCE</scope>
    <source>
        <strain evidence="11">91603</strain>
    </source>
</reference>
<evidence type="ECO:0000259" key="9">
    <source>
        <dbReference type="Pfam" id="PF11443"/>
    </source>
</evidence>
<dbReference type="InterPro" id="IPR020630">
    <property type="entry name" value="THF_DH/CycHdrlase_cat_dom"/>
</dbReference>
<dbReference type="Pfam" id="PF02882">
    <property type="entry name" value="THF_DHG_CYH_C"/>
    <property type="match status" value="1"/>
</dbReference>
<comment type="caution">
    <text evidence="11">The sequence shown here is derived from an EMBL/GenBank/DDBJ whole genome shotgun (WGS) entry which is preliminary data.</text>
</comment>
<dbReference type="SUPFAM" id="SSF53223">
    <property type="entry name" value="Aminoacid dehydrogenase-like, N-terminal domain"/>
    <property type="match status" value="1"/>
</dbReference>
<dbReference type="InterPro" id="IPR036291">
    <property type="entry name" value="NAD(P)-bd_dom_sf"/>
</dbReference>
<dbReference type="SUPFAM" id="SSF51735">
    <property type="entry name" value="NAD(P)-binding Rossmann-fold domains"/>
    <property type="match status" value="1"/>
</dbReference>
<dbReference type="GO" id="GO:0004488">
    <property type="term" value="F:methylenetetrahydrofolate dehydrogenase (NADP+) activity"/>
    <property type="evidence" value="ECO:0007669"/>
    <property type="project" value="InterPro"/>
</dbReference>
<keyword evidence="12" id="KW-1185">Reference proteome</keyword>
<dbReference type="PANTHER" id="PTHR31373:SF27">
    <property type="entry name" value="TROVE DOMAIN-CONTAINING PROTEIN"/>
    <property type="match status" value="1"/>
</dbReference>
<dbReference type="InterPro" id="IPR056690">
    <property type="entry name" value="DUF7788"/>
</dbReference>
<reference evidence="11" key="2">
    <citation type="submission" date="2023-02" db="EMBL/GenBank/DDBJ databases">
        <authorList>
            <person name="Swenson N.G."/>
            <person name="Wegrzyn J.L."/>
            <person name="Mcevoy S.L."/>
        </authorList>
    </citation>
    <scope>NUCLEOTIDE SEQUENCE</scope>
    <source>
        <strain evidence="11">91603</strain>
        <tissue evidence="11">Leaf</tissue>
    </source>
</reference>
<gene>
    <name evidence="11" type="ORF">LWI28_022004</name>
</gene>